<evidence type="ECO:0000313" key="2">
    <source>
        <dbReference type="Proteomes" id="UP001732700"/>
    </source>
</evidence>
<dbReference type="EnsemblPlants" id="AVESA.00010b.r2.7DG1333770.1">
    <property type="protein sequence ID" value="AVESA.00010b.r2.7DG1333770.1.CDS"/>
    <property type="gene ID" value="AVESA.00010b.r2.7DG1333770"/>
</dbReference>
<protein>
    <submittedName>
        <fullName evidence="1">Uncharacterized protein</fullName>
    </submittedName>
</protein>
<name>A0ACD6A8F3_AVESA</name>
<proteinExistence type="predicted"/>
<accession>A0ACD6A8F3</accession>
<organism evidence="1 2">
    <name type="scientific">Avena sativa</name>
    <name type="common">Oat</name>
    <dbReference type="NCBI Taxonomy" id="4498"/>
    <lineage>
        <taxon>Eukaryota</taxon>
        <taxon>Viridiplantae</taxon>
        <taxon>Streptophyta</taxon>
        <taxon>Embryophyta</taxon>
        <taxon>Tracheophyta</taxon>
        <taxon>Spermatophyta</taxon>
        <taxon>Magnoliopsida</taxon>
        <taxon>Liliopsida</taxon>
        <taxon>Poales</taxon>
        <taxon>Poaceae</taxon>
        <taxon>BOP clade</taxon>
        <taxon>Pooideae</taxon>
        <taxon>Poodae</taxon>
        <taxon>Poeae</taxon>
        <taxon>Poeae Chloroplast Group 1 (Aveneae type)</taxon>
        <taxon>Aveninae</taxon>
        <taxon>Avena</taxon>
    </lineage>
</organism>
<sequence length="490" mass="55684">MDMTICVVWLVLAIISIAAVVSKSSKRSNASDSVVTRPPPPVVTGIDLLKFLHALCRKDPEAAMMYLYNKLGSIFTLSFLWKRVTILIGHEASIPFFHGLESDVSQGNFNEFTVPMFGKENGYAVEYATRIEQSRFFYDSLKASQLRSHVELIRQEVEEYFAKWGDEGEVDLKQEFTKLLMLIAGRCLLGSEVRDTIFGEFYTLFADIEEGVNLFSYMFPYMPVPVNNRRDRAQMKLTSIVSEIVRSRKRCNRVEDDMLQRLIDSRYKDGRPTTEGEVSGMIIGLIFAGKHTSTITASWTGACLLTHPKFLGAAVEEQNQMMSKYKDNIDYNILSEMEILHSCIKEAGRMYPAAPVLLRKTLKEISVQTREGGEYGIPKGTTLAHLVMLTGKVPHTYKDPEVYDPDRFRVGREEDKIGGKLSYTIFGAGRHACAGESFAFMQIKIIWSHLLRNFDLKLTSPFPKQDWSKFIIEPKGKVMVSYKRCRMPAN</sequence>
<dbReference type="Proteomes" id="UP001732700">
    <property type="component" value="Chromosome 7D"/>
</dbReference>
<reference evidence="1" key="2">
    <citation type="submission" date="2025-09" db="UniProtKB">
        <authorList>
            <consortium name="EnsemblPlants"/>
        </authorList>
    </citation>
    <scope>IDENTIFICATION</scope>
</reference>
<reference evidence="1" key="1">
    <citation type="submission" date="2021-05" db="EMBL/GenBank/DDBJ databases">
        <authorList>
            <person name="Scholz U."/>
            <person name="Mascher M."/>
            <person name="Fiebig A."/>
        </authorList>
    </citation>
    <scope>NUCLEOTIDE SEQUENCE [LARGE SCALE GENOMIC DNA]</scope>
</reference>
<keyword evidence="2" id="KW-1185">Reference proteome</keyword>
<evidence type="ECO:0000313" key="1">
    <source>
        <dbReference type="EnsemblPlants" id="AVESA.00010b.r2.7DG1333770.1.CDS"/>
    </source>
</evidence>